<evidence type="ECO:0000256" key="1">
    <source>
        <dbReference type="SAM" id="MobiDB-lite"/>
    </source>
</evidence>
<dbReference type="FunCoup" id="A0A6J0PSD4">
    <property type="interactions" value="1983"/>
</dbReference>
<sequence length="365" mass="40527">MDSFDLNTHLPPRKRLLAGLKKEVHDCDFLFPFPFISSDLNARLRDIINSTTCSPDEIIEATNSVALVTAEVAAAARATAMEKAAAAVKARTAAKNALEFLDYISRSEAARKGCPAKTKSRKKHVAVEFLYRNKRPAGSEETDEELARRLHQAMNSSPRISYNKQKKLCHSGKEEVPDGIAVSNGNSSVSCDKVVQFNNGQSADKLEEKIVVCSKDDLFEREEEESSRPLEKHHHQSKDRGIAGCRKVKIKQKKLPLSQCNARDMGESKEAPSFVHHSMAPKSELDHVARHSSFNNTKHSDDGQFSMIITSTWKCKKLKMSQCSSDSEILHALCSNRSTTKASDADLKDIFCWICACKTGTCVLK</sequence>
<dbReference type="RefSeq" id="XP_019710979.1">
    <property type="nucleotide sequence ID" value="XM_019855420.2"/>
</dbReference>
<gene>
    <name evidence="3" type="primary">LOC105058860</name>
</gene>
<dbReference type="PANTHER" id="PTHR35477:SF1">
    <property type="entry name" value="OS06G0728500 PROTEIN"/>
    <property type="match status" value="1"/>
</dbReference>
<dbReference type="InParanoid" id="A0A6J0PSD4"/>
<feature type="region of interest" description="Disordered" evidence="1">
    <location>
        <begin position="222"/>
        <end position="245"/>
    </location>
</feature>
<dbReference type="AlphaFoldDB" id="A0A6J0PSD4"/>
<evidence type="ECO:0000313" key="2">
    <source>
        <dbReference type="Proteomes" id="UP000504607"/>
    </source>
</evidence>
<dbReference type="PANTHER" id="PTHR35477">
    <property type="entry name" value="OS06G0728500 PROTEIN"/>
    <property type="match status" value="1"/>
</dbReference>
<dbReference type="OrthoDB" id="1910495at2759"/>
<reference evidence="3" key="1">
    <citation type="submission" date="2025-08" db="UniProtKB">
        <authorList>
            <consortium name="RefSeq"/>
        </authorList>
    </citation>
    <scope>IDENTIFICATION</scope>
</reference>
<accession>A0A6J0PSD4</accession>
<dbReference type="Proteomes" id="UP000504607">
    <property type="component" value="Chromosome 16"/>
</dbReference>
<name>A0A6J0PSD4_ELAGV</name>
<protein>
    <submittedName>
        <fullName evidence="3">Uncharacterized protein LOC105058860 isoform X1</fullName>
    </submittedName>
</protein>
<dbReference type="KEGG" id="egu:140850751"/>
<proteinExistence type="predicted"/>
<organism evidence="2 3">
    <name type="scientific">Elaeis guineensis var. tenera</name>
    <name type="common">Oil palm</name>
    <dbReference type="NCBI Taxonomy" id="51953"/>
    <lineage>
        <taxon>Eukaryota</taxon>
        <taxon>Viridiplantae</taxon>
        <taxon>Streptophyta</taxon>
        <taxon>Embryophyta</taxon>
        <taxon>Tracheophyta</taxon>
        <taxon>Spermatophyta</taxon>
        <taxon>Magnoliopsida</taxon>
        <taxon>Liliopsida</taxon>
        <taxon>Arecaceae</taxon>
        <taxon>Arecoideae</taxon>
        <taxon>Cocoseae</taxon>
        <taxon>Elaeidinae</taxon>
        <taxon>Elaeis</taxon>
    </lineage>
</organism>
<keyword evidence="2" id="KW-1185">Reference proteome</keyword>
<evidence type="ECO:0000313" key="3">
    <source>
        <dbReference type="RefSeq" id="XP_019710979.1"/>
    </source>
</evidence>